<evidence type="ECO:0000256" key="1">
    <source>
        <dbReference type="ARBA" id="ARBA00004123"/>
    </source>
</evidence>
<keyword evidence="10" id="KW-0175">Coiled coil</keyword>
<evidence type="ECO:0000256" key="4">
    <source>
        <dbReference type="ARBA" id="ARBA00022763"/>
    </source>
</evidence>
<comment type="function">
    <text evidence="9">Component of the post-replicative DNA mismatch repair system (MMR).</text>
</comment>
<dbReference type="InterPro" id="IPR027417">
    <property type="entry name" value="P-loop_NTPase"/>
</dbReference>
<sequence length="893" mass="99720">MDIQSNNTALVDSGFASFYKKLPEKSSTTIRFFNRIEFYTVHGDDALFVAKEVFKSTSSVKTFGIGNNKYESLAINKNQFETLIKELLLVRHYRIEVYSPKGGAKSNDWFLDLKGSPGNLTAFEHILSENECVTGAAVMAIKISDEAKVKTVGVAVIDLGLESMTVCQFPDNENHTDLEGFIVQQGPKEILIPDLQEYANIFKIASRCCGMVTKVKSTFFTTENLTQDLNHLLEWSEGQAENASALPEMKLVTATKSLAALIKYLELSGKDSHFKLQINEPKNFVHMDIASAKALGLVPQNMSSAQDTLLNFLNKCRTSQGRKLLTHWVKQPLKDVRTIRERHDIVAALVDDSELRMSLSEEHLRWFPDGQLLSRKLKRKRATLQDCYKIYRAIERINPLLEALESANYCAGIKDMFISPLKEVAEDMAKYQEMITSTLDLEQISKGYYLIKAEFSEDLTELKNSLNYLEEEIKKELDVAAMELHLDAGKVLKLETAPQYGYHFRVTNKKEEHKIRNNHKFKILDSTNAGLRFQSKSLIEYNEDYLEKKKNYDDCQKSVVDEIMDIAAGYANPILNLNDIIAKLDVLNSFALIAANAVTPYVRPQIHPSEVGILKLKEARHPILEAQDSVSVIPNDALLDKKGTTFYIITGPNMGGKSTYIRTIGINVLLAQIGSFVPCTEAEISLKDAILARIGSSDRQSIGVSTFMNEMVEITAILGRATENSLVMIDELGRGTSTYEGCGLAWAIASHLASKLKAFTLFATHFHELVSLADEIPSVTNVHVTALTGEYELTMLYKVCPGSSDRSFGLEVAKVAGFSERVIDNAREKLTALDQKAGMCLNGEPLSPEEIAKGKELVNEFFKNISNKSVAEVTCIKHDLLKCGNRYIQAILT</sequence>
<dbReference type="Gene3D" id="1.10.1420.10">
    <property type="match status" value="2"/>
</dbReference>
<comment type="caution">
    <text evidence="12">The sequence shown here is derived from an EMBL/GenBank/DDBJ whole genome shotgun (WGS) entry which is preliminary data.</text>
</comment>
<keyword evidence="13" id="KW-1185">Reference proteome</keyword>
<evidence type="ECO:0000259" key="11">
    <source>
        <dbReference type="PROSITE" id="PS00486"/>
    </source>
</evidence>
<dbReference type="Gene3D" id="3.40.50.300">
    <property type="entry name" value="P-loop containing nucleotide triphosphate hydrolases"/>
    <property type="match status" value="1"/>
</dbReference>
<dbReference type="InterPro" id="IPR007861">
    <property type="entry name" value="DNA_mismatch_repair_MutS_clamp"/>
</dbReference>
<dbReference type="PROSITE" id="PS00486">
    <property type="entry name" value="DNA_MISMATCH_REPAIR_2"/>
    <property type="match status" value="1"/>
</dbReference>
<organism evidence="12 13">
    <name type="scientific">Polyplax serrata</name>
    <name type="common">Common mouse louse</name>
    <dbReference type="NCBI Taxonomy" id="468196"/>
    <lineage>
        <taxon>Eukaryota</taxon>
        <taxon>Metazoa</taxon>
        <taxon>Ecdysozoa</taxon>
        <taxon>Arthropoda</taxon>
        <taxon>Hexapoda</taxon>
        <taxon>Insecta</taxon>
        <taxon>Pterygota</taxon>
        <taxon>Neoptera</taxon>
        <taxon>Paraneoptera</taxon>
        <taxon>Psocodea</taxon>
        <taxon>Troctomorpha</taxon>
        <taxon>Phthiraptera</taxon>
        <taxon>Anoplura</taxon>
        <taxon>Polyplacidae</taxon>
        <taxon>Polyplax</taxon>
    </lineage>
</organism>
<keyword evidence="3 9" id="KW-0547">Nucleotide-binding</keyword>
<evidence type="ECO:0000256" key="3">
    <source>
        <dbReference type="ARBA" id="ARBA00022741"/>
    </source>
</evidence>
<comment type="similarity">
    <text evidence="2 9">Belongs to the DNA mismatch repair MutS family.</text>
</comment>
<dbReference type="SUPFAM" id="SSF52540">
    <property type="entry name" value="P-loop containing nucleoside triphosphate hydrolases"/>
    <property type="match status" value="1"/>
</dbReference>
<evidence type="ECO:0000256" key="8">
    <source>
        <dbReference type="ARBA" id="ARBA00023242"/>
    </source>
</evidence>
<dbReference type="InterPro" id="IPR045076">
    <property type="entry name" value="MutS"/>
</dbReference>
<dbReference type="InterPro" id="IPR007696">
    <property type="entry name" value="DNA_mismatch_repair_MutS_core"/>
</dbReference>
<dbReference type="Gene3D" id="3.40.1170.10">
    <property type="entry name" value="DNA repair protein MutS, domain I"/>
    <property type="match status" value="1"/>
</dbReference>
<dbReference type="Pfam" id="PF01624">
    <property type="entry name" value="MutS_I"/>
    <property type="match status" value="1"/>
</dbReference>
<dbReference type="PANTHER" id="PTHR11361:SF35">
    <property type="entry name" value="DNA MISMATCH REPAIR PROTEIN MSH2"/>
    <property type="match status" value="1"/>
</dbReference>
<evidence type="ECO:0000256" key="6">
    <source>
        <dbReference type="ARBA" id="ARBA00023125"/>
    </source>
</evidence>
<proteinExistence type="inferred from homology"/>
<evidence type="ECO:0000313" key="13">
    <source>
        <dbReference type="Proteomes" id="UP001359485"/>
    </source>
</evidence>
<protein>
    <recommendedName>
        <fullName evidence="11">DNA mismatch repair proteins mutS family domain-containing protein</fullName>
    </recommendedName>
</protein>
<dbReference type="Pfam" id="PF00488">
    <property type="entry name" value="MutS_V"/>
    <property type="match status" value="1"/>
</dbReference>
<name>A0ABR1BGM8_POLSC</name>
<gene>
    <name evidence="12" type="ORF">RUM44_012976</name>
</gene>
<evidence type="ECO:0000256" key="7">
    <source>
        <dbReference type="ARBA" id="ARBA00023204"/>
    </source>
</evidence>
<dbReference type="Pfam" id="PF05192">
    <property type="entry name" value="MutS_III"/>
    <property type="match status" value="1"/>
</dbReference>
<dbReference type="SUPFAM" id="SSF53150">
    <property type="entry name" value="DNA repair protein MutS, domain II"/>
    <property type="match status" value="1"/>
</dbReference>
<dbReference type="SMART" id="SM00534">
    <property type="entry name" value="MUTSac"/>
    <property type="match status" value="1"/>
</dbReference>
<reference evidence="12 13" key="1">
    <citation type="submission" date="2023-09" db="EMBL/GenBank/DDBJ databases">
        <title>Genomes of two closely related lineages of the louse Polyplax serrata with different host specificities.</title>
        <authorList>
            <person name="Martinu J."/>
            <person name="Tarabai H."/>
            <person name="Stefka J."/>
            <person name="Hypsa V."/>
        </authorList>
    </citation>
    <scope>NUCLEOTIDE SEQUENCE [LARGE SCALE GENOMIC DNA]</scope>
    <source>
        <strain evidence="12">98ZLc_SE</strain>
    </source>
</reference>
<keyword evidence="7 9" id="KW-0234">DNA repair</keyword>
<keyword evidence="5" id="KW-0067">ATP-binding</keyword>
<evidence type="ECO:0000256" key="2">
    <source>
        <dbReference type="ARBA" id="ARBA00006271"/>
    </source>
</evidence>
<feature type="domain" description="DNA mismatch repair proteins mutS family" evidence="11">
    <location>
        <begin position="725"/>
        <end position="741"/>
    </location>
</feature>
<dbReference type="InterPro" id="IPR036187">
    <property type="entry name" value="DNA_mismatch_repair_MutS_sf"/>
</dbReference>
<dbReference type="InterPro" id="IPR007695">
    <property type="entry name" value="DNA_mismatch_repair_MutS-lik_N"/>
</dbReference>
<dbReference type="Pfam" id="PF05190">
    <property type="entry name" value="MutS_IV"/>
    <property type="match status" value="1"/>
</dbReference>
<evidence type="ECO:0000256" key="10">
    <source>
        <dbReference type="SAM" id="Coils"/>
    </source>
</evidence>
<dbReference type="InterPro" id="IPR007860">
    <property type="entry name" value="DNA_mmatch_repair_MutS_con_dom"/>
</dbReference>
<dbReference type="InterPro" id="IPR011184">
    <property type="entry name" value="DNA_mismatch_repair_Msh2"/>
</dbReference>
<dbReference type="Pfam" id="PF05188">
    <property type="entry name" value="MutS_II"/>
    <property type="match status" value="1"/>
</dbReference>
<dbReference type="SUPFAM" id="SSF48334">
    <property type="entry name" value="DNA repair protein MutS, domain III"/>
    <property type="match status" value="1"/>
</dbReference>
<dbReference type="EMBL" id="JAWJWF010000001">
    <property type="protein sequence ID" value="KAK6641267.1"/>
    <property type="molecule type" value="Genomic_DNA"/>
</dbReference>
<dbReference type="SMART" id="SM00533">
    <property type="entry name" value="MUTSd"/>
    <property type="match status" value="1"/>
</dbReference>
<keyword evidence="6 9" id="KW-0238">DNA-binding</keyword>
<comment type="subcellular location">
    <subcellularLocation>
        <location evidence="1">Nucleus</location>
    </subcellularLocation>
</comment>
<evidence type="ECO:0000313" key="12">
    <source>
        <dbReference type="EMBL" id="KAK6641267.1"/>
    </source>
</evidence>
<dbReference type="Gene3D" id="3.30.420.110">
    <property type="entry name" value="MutS, connector domain"/>
    <property type="match status" value="1"/>
</dbReference>
<dbReference type="Proteomes" id="UP001359485">
    <property type="component" value="Unassembled WGS sequence"/>
</dbReference>
<keyword evidence="4 9" id="KW-0227">DNA damage</keyword>
<dbReference type="PANTHER" id="PTHR11361">
    <property type="entry name" value="DNA MISMATCH REPAIR PROTEIN MUTS FAMILY MEMBER"/>
    <property type="match status" value="1"/>
</dbReference>
<evidence type="ECO:0000256" key="5">
    <source>
        <dbReference type="ARBA" id="ARBA00022840"/>
    </source>
</evidence>
<dbReference type="PIRSF" id="PIRSF005813">
    <property type="entry name" value="MSH2"/>
    <property type="match status" value="1"/>
</dbReference>
<evidence type="ECO:0000256" key="9">
    <source>
        <dbReference type="RuleBase" id="RU003756"/>
    </source>
</evidence>
<dbReference type="InterPro" id="IPR000432">
    <property type="entry name" value="DNA_mismatch_repair_MutS_C"/>
</dbReference>
<accession>A0ABR1BGM8</accession>
<feature type="coiled-coil region" evidence="10">
    <location>
        <begin position="452"/>
        <end position="479"/>
    </location>
</feature>
<dbReference type="InterPro" id="IPR036678">
    <property type="entry name" value="MutS_con_dom_sf"/>
</dbReference>
<keyword evidence="8" id="KW-0539">Nucleus</keyword>
<dbReference type="InterPro" id="IPR016151">
    <property type="entry name" value="DNA_mismatch_repair_MutS_N"/>
</dbReference>